<evidence type="ECO:0000313" key="10">
    <source>
        <dbReference type="Proteomes" id="UP000215301"/>
    </source>
</evidence>
<protein>
    <recommendedName>
        <fullName evidence="11">Glycosyltransferase RgtA/B/C/D-like domain-containing protein</fullName>
    </recommendedName>
</protein>
<evidence type="ECO:0000256" key="5">
    <source>
        <dbReference type="ARBA" id="ARBA00022692"/>
    </source>
</evidence>
<feature type="transmembrane region" description="Helical" evidence="8">
    <location>
        <begin position="310"/>
        <end position="330"/>
    </location>
</feature>
<comment type="caution">
    <text evidence="9">The sequence shown here is derived from an EMBL/GenBank/DDBJ whole genome shotgun (WGS) entry which is preliminary data.</text>
</comment>
<organism evidence="9 10">
    <name type="scientific">Thermoanaerobacterium thermosaccharolyticum</name>
    <name type="common">Clostridium thermosaccharolyticum</name>
    <dbReference type="NCBI Taxonomy" id="1517"/>
    <lineage>
        <taxon>Bacteria</taxon>
        <taxon>Bacillati</taxon>
        <taxon>Bacillota</taxon>
        <taxon>Clostridia</taxon>
        <taxon>Thermoanaerobacterales</taxon>
        <taxon>Thermoanaerobacteraceae</taxon>
        <taxon>Thermoanaerobacterium</taxon>
    </lineage>
</organism>
<sequence>MSFTLGLILYIVSTLLVIMTSVKWTKWIKLSNTSDEILTSFLFSITEILLINIVLGILLKMLYPIYLFIFVAVLFIATCFYLKDWSFNIKLKSIINFFSDVKFGPLMIILSLLTAIGVIWVVYITLIYPPYGTDELMYHLLGPVEWMKHGMIFNIQQDYISQWINWYPKNTEILFLWNMIFFKNDVIVDGTQLIFTLIGIMGVYGIGRKIGLNKYYSLCAGLLFFLTPIVFIQSKTAYIDVAFSVMVILSLNFLIHLYKEFSKKYVYLFSLTVAFMSGMKGSGPIYAVILLILLFVVLIKYRYDVSFKDLAYGIAIYILFAITLGAFWYYRTWYFYGNPIYPFTLSFHGITIFKGLGTAKQIIFDPNLLPQMKDMRYFKRIYFSWYENFNFLKGYSYDTRIGGFGAIWYIVAMPAILIFILRSIIDKKWVNIFFAISTGILFLVSSENWWSRYVIFIIALGYIAISYIIQNIKFTRIVVPVIIALVTFSFAVSIKGYLPVNISSKETFNILRKTPILDRSTYMANPFYGDDMSFLKGVRNKNIAYFLHAYIYPLYGERLSNNLFYLGNIKNESSFKEYTDKNKIDYAIVAKGSIYDKYLRNDRKFTLVYNGKQHDVYKMIK</sequence>
<dbReference type="RefSeq" id="WP_094044588.1">
    <property type="nucleotide sequence ID" value="NZ_NKHD01000014.1"/>
</dbReference>
<reference evidence="9 10" key="1">
    <citation type="submission" date="2017-06" db="EMBL/GenBank/DDBJ databases">
        <title>Isolation and characterization of a thermophilic and butanogenic Thermoanaerobacterium thermosaccharolyticum M5 capable of efficient degradation of hemicellulose.</title>
        <authorList>
            <person name="Xin F."/>
            <person name="Jiang Y."/>
        </authorList>
    </citation>
    <scope>NUCLEOTIDE SEQUENCE [LARGE SCALE GENOMIC DNA]</scope>
    <source>
        <strain evidence="9 10">M5</strain>
    </source>
</reference>
<dbReference type="GO" id="GO:0016763">
    <property type="term" value="F:pentosyltransferase activity"/>
    <property type="evidence" value="ECO:0007669"/>
    <property type="project" value="TreeGrafter"/>
</dbReference>
<feature type="transmembrane region" description="Helical" evidence="8">
    <location>
        <begin position="450"/>
        <end position="470"/>
    </location>
</feature>
<comment type="subcellular location">
    <subcellularLocation>
        <location evidence="1">Cell membrane</location>
        <topology evidence="1">Multi-pass membrane protein</topology>
    </subcellularLocation>
</comment>
<feature type="transmembrane region" description="Helical" evidence="8">
    <location>
        <begin position="37"/>
        <end position="59"/>
    </location>
</feature>
<keyword evidence="2" id="KW-1003">Cell membrane</keyword>
<evidence type="ECO:0000256" key="7">
    <source>
        <dbReference type="ARBA" id="ARBA00023136"/>
    </source>
</evidence>
<proteinExistence type="predicted"/>
<dbReference type="InterPro" id="IPR050297">
    <property type="entry name" value="LipidA_mod_glycosyltrf_83"/>
</dbReference>
<evidence type="ECO:0000256" key="8">
    <source>
        <dbReference type="SAM" id="Phobius"/>
    </source>
</evidence>
<feature type="transmembrane region" description="Helical" evidence="8">
    <location>
        <begin position="103"/>
        <end position="128"/>
    </location>
</feature>
<accession>A0A231VJX4</accession>
<dbReference type="AlphaFoldDB" id="A0A231VJX4"/>
<feature type="transmembrane region" description="Helical" evidence="8">
    <location>
        <begin position="215"/>
        <end position="232"/>
    </location>
</feature>
<feature type="transmembrane region" description="Helical" evidence="8">
    <location>
        <begin position="477"/>
        <end position="498"/>
    </location>
</feature>
<evidence type="ECO:0000256" key="2">
    <source>
        <dbReference type="ARBA" id="ARBA00022475"/>
    </source>
</evidence>
<evidence type="ECO:0000256" key="4">
    <source>
        <dbReference type="ARBA" id="ARBA00022679"/>
    </source>
</evidence>
<feature type="transmembrane region" description="Helical" evidence="8">
    <location>
        <begin position="186"/>
        <end position="206"/>
    </location>
</feature>
<keyword evidence="6 8" id="KW-1133">Transmembrane helix</keyword>
<feature type="transmembrane region" description="Helical" evidence="8">
    <location>
        <begin position="65"/>
        <end position="82"/>
    </location>
</feature>
<dbReference type="PANTHER" id="PTHR33908:SF11">
    <property type="entry name" value="MEMBRANE PROTEIN"/>
    <property type="match status" value="1"/>
</dbReference>
<evidence type="ECO:0008006" key="11">
    <source>
        <dbReference type="Google" id="ProtNLM"/>
    </source>
</evidence>
<dbReference type="PANTHER" id="PTHR33908">
    <property type="entry name" value="MANNOSYLTRANSFERASE YKCB-RELATED"/>
    <property type="match status" value="1"/>
</dbReference>
<evidence type="ECO:0000256" key="6">
    <source>
        <dbReference type="ARBA" id="ARBA00022989"/>
    </source>
</evidence>
<keyword evidence="4" id="KW-0808">Transferase</keyword>
<evidence type="ECO:0000256" key="1">
    <source>
        <dbReference type="ARBA" id="ARBA00004651"/>
    </source>
</evidence>
<keyword evidence="5 8" id="KW-0812">Transmembrane</keyword>
<feature type="transmembrane region" description="Helical" evidence="8">
    <location>
        <begin position="238"/>
        <end position="257"/>
    </location>
</feature>
<name>A0A231VJX4_THETR</name>
<feature type="transmembrane region" description="Helical" evidence="8">
    <location>
        <begin position="401"/>
        <end position="421"/>
    </location>
</feature>
<feature type="transmembrane region" description="Helical" evidence="8">
    <location>
        <begin position="285"/>
        <end position="303"/>
    </location>
</feature>
<gene>
    <name evidence="9" type="ORF">CE561_05100</name>
</gene>
<dbReference type="EMBL" id="NKHD01000014">
    <property type="protein sequence ID" value="OXT08515.1"/>
    <property type="molecule type" value="Genomic_DNA"/>
</dbReference>
<keyword evidence="3" id="KW-0328">Glycosyltransferase</keyword>
<keyword evidence="7 8" id="KW-0472">Membrane</keyword>
<evidence type="ECO:0000256" key="3">
    <source>
        <dbReference type="ARBA" id="ARBA00022676"/>
    </source>
</evidence>
<dbReference type="GO" id="GO:0005886">
    <property type="term" value="C:plasma membrane"/>
    <property type="evidence" value="ECO:0007669"/>
    <property type="project" value="UniProtKB-SubCell"/>
</dbReference>
<dbReference type="GO" id="GO:0009103">
    <property type="term" value="P:lipopolysaccharide biosynthetic process"/>
    <property type="evidence" value="ECO:0007669"/>
    <property type="project" value="UniProtKB-ARBA"/>
</dbReference>
<evidence type="ECO:0000313" key="9">
    <source>
        <dbReference type="EMBL" id="OXT08515.1"/>
    </source>
</evidence>
<feature type="transmembrane region" description="Helical" evidence="8">
    <location>
        <begin position="428"/>
        <end position="444"/>
    </location>
</feature>
<dbReference type="Proteomes" id="UP000215301">
    <property type="component" value="Unassembled WGS sequence"/>
</dbReference>
<feature type="transmembrane region" description="Helical" evidence="8">
    <location>
        <begin position="6"/>
        <end position="25"/>
    </location>
</feature>